<keyword evidence="1" id="KW-0472">Membrane</keyword>
<dbReference type="InterPro" id="IPR012373">
    <property type="entry name" value="Ferrdict_sens_TM"/>
</dbReference>
<dbReference type="PANTHER" id="PTHR30273:SF2">
    <property type="entry name" value="PROTEIN FECR"/>
    <property type="match status" value="1"/>
</dbReference>
<keyword evidence="1" id="KW-1133">Transmembrane helix</keyword>
<dbReference type="Proteomes" id="UP001164653">
    <property type="component" value="Chromosome"/>
</dbReference>
<evidence type="ECO:0000259" key="2">
    <source>
        <dbReference type="Pfam" id="PF04773"/>
    </source>
</evidence>
<dbReference type="PANTHER" id="PTHR30273">
    <property type="entry name" value="PERIPLASMIC SIGNAL SENSOR AND SIGMA FACTOR ACTIVATOR FECR-RELATED"/>
    <property type="match status" value="1"/>
</dbReference>
<sequence length="329" mass="37302">MLYFSGKTTPAEDSMVEQWLSQHPDNAAKAMEWADDDKAAEQEDDIFADLMMSKSEVWDVSLQYIENQKTSASNEPLGLEISMWKNRNIKQYISIAASVLLIAAFAFIWLKKTNITRVATSYGEVRHIMLPDSSEVVLNGNSQLSYQTSWGDQPREIWLEGEAFFDVRHMHTNTTFTVHLSNGKNIEVLGTEFNVIDRAKRSCIVLKSGSIRLSLPAEKKELYMKPGDLVQITSPKSEQIEKVKVNPETYSSWTKGRWRLEGTSLKEMLQKVEENYGIMVTVENQDLLNKKVSGSIPLSASQADILIQDIANLFELQLVQKDNKLMLAD</sequence>
<keyword evidence="4" id="KW-1185">Reference proteome</keyword>
<organism evidence="3 4">
    <name type="scientific">Dyadobacter pollutisoli</name>
    <dbReference type="NCBI Taxonomy" id="2910158"/>
    <lineage>
        <taxon>Bacteria</taxon>
        <taxon>Pseudomonadati</taxon>
        <taxon>Bacteroidota</taxon>
        <taxon>Cytophagia</taxon>
        <taxon>Cytophagales</taxon>
        <taxon>Spirosomataceae</taxon>
        <taxon>Dyadobacter</taxon>
    </lineage>
</organism>
<dbReference type="PIRSF" id="PIRSF018266">
    <property type="entry name" value="FecR"/>
    <property type="match status" value="1"/>
</dbReference>
<evidence type="ECO:0000313" key="3">
    <source>
        <dbReference type="EMBL" id="WAC14098.1"/>
    </source>
</evidence>
<proteinExistence type="predicted"/>
<dbReference type="GO" id="GO:0016989">
    <property type="term" value="F:sigma factor antagonist activity"/>
    <property type="evidence" value="ECO:0007669"/>
    <property type="project" value="TreeGrafter"/>
</dbReference>
<feature type="domain" description="FecR protein" evidence="2">
    <location>
        <begin position="117"/>
        <end position="211"/>
    </location>
</feature>
<dbReference type="RefSeq" id="WP_244818796.1">
    <property type="nucleotide sequence ID" value="NZ_CP112998.1"/>
</dbReference>
<dbReference type="InterPro" id="IPR006860">
    <property type="entry name" value="FecR"/>
</dbReference>
<evidence type="ECO:0000313" key="4">
    <source>
        <dbReference type="Proteomes" id="UP001164653"/>
    </source>
</evidence>
<protein>
    <submittedName>
        <fullName evidence="3">FecR domain-containing protein</fullName>
    </submittedName>
</protein>
<dbReference type="AlphaFoldDB" id="A0A9E8NF16"/>
<dbReference type="Gene3D" id="2.60.120.1440">
    <property type="match status" value="1"/>
</dbReference>
<reference evidence="3" key="1">
    <citation type="submission" date="2022-11" db="EMBL/GenBank/DDBJ databases">
        <title>Dyadobacter pollutisoli sp. nov., isolated from plastic dumped soil.</title>
        <authorList>
            <person name="Kim J.M."/>
            <person name="Kim K.R."/>
            <person name="Lee J.K."/>
            <person name="Hao L."/>
            <person name="Jeon C.O."/>
        </authorList>
    </citation>
    <scope>NUCLEOTIDE SEQUENCE</scope>
    <source>
        <strain evidence="3">U1</strain>
    </source>
</reference>
<evidence type="ECO:0000256" key="1">
    <source>
        <dbReference type="SAM" id="Phobius"/>
    </source>
</evidence>
<dbReference type="KEGG" id="dpf:ON006_09065"/>
<gene>
    <name evidence="3" type="ORF">ON006_09065</name>
</gene>
<feature type="transmembrane region" description="Helical" evidence="1">
    <location>
        <begin position="92"/>
        <end position="110"/>
    </location>
</feature>
<name>A0A9E8NF16_9BACT</name>
<dbReference type="Pfam" id="PF04773">
    <property type="entry name" value="FecR"/>
    <property type="match status" value="1"/>
</dbReference>
<keyword evidence="1" id="KW-0812">Transmembrane</keyword>
<dbReference type="EMBL" id="CP112998">
    <property type="protein sequence ID" value="WAC14098.1"/>
    <property type="molecule type" value="Genomic_DNA"/>
</dbReference>
<accession>A0A9E8NF16</accession>
<dbReference type="Gene3D" id="3.55.50.30">
    <property type="match status" value="1"/>
</dbReference>